<dbReference type="InterPro" id="IPR002885">
    <property type="entry name" value="PPR_rpt"/>
</dbReference>
<keyword evidence="1" id="KW-0677">Repeat</keyword>
<reference evidence="4" key="1">
    <citation type="submission" date="2019-09" db="EMBL/GenBank/DDBJ databases">
        <title>Draft genome information of white flower Hibiscus syriacus.</title>
        <authorList>
            <person name="Kim Y.-M."/>
        </authorList>
    </citation>
    <scope>NUCLEOTIDE SEQUENCE [LARGE SCALE GENOMIC DNA]</scope>
    <source>
        <strain evidence="4">YM2019G1</strain>
    </source>
</reference>
<keyword evidence="3" id="KW-0175">Coiled coil</keyword>
<sequence>MVTYTCLINGFCKVGEIERGEELFDGMIEEGANAFTYTTLITAFSDVNNFDKAIDLFDQVLTSECSPDVTVYHNLINGLCRIGHLDDADCLLSSLNKLASARTECAIMLFVIGLKSFIADLSWAQCGSSLFPINRRSILIVLLDREEDAESLRIEVKRLMVKVSELSSALERQEKEHNEINLELCLCKEQMKRETSLKIEASREKASIQQMLDSKSEVIVIKSNSECSRLEQRNMALAKELAVLKLVTDLDLEQDEMLKLASLGNEGNNQDVVDNLIRLKNEESVVEDGYQIEQNRN</sequence>
<gene>
    <name evidence="4" type="ORF">F3Y22_tig00001349pilonHSYRG00047</name>
</gene>
<protein>
    <recommendedName>
        <fullName evidence="6">Pentatricopeptide repeat-containing protein</fullName>
    </recommendedName>
</protein>
<dbReference type="Pfam" id="PF13041">
    <property type="entry name" value="PPR_2"/>
    <property type="match status" value="1"/>
</dbReference>
<evidence type="ECO:0000256" key="1">
    <source>
        <dbReference type="ARBA" id="ARBA00022737"/>
    </source>
</evidence>
<keyword evidence="5" id="KW-1185">Reference proteome</keyword>
<evidence type="ECO:0000313" key="4">
    <source>
        <dbReference type="EMBL" id="KAE8733297.1"/>
    </source>
</evidence>
<evidence type="ECO:0008006" key="6">
    <source>
        <dbReference type="Google" id="ProtNLM"/>
    </source>
</evidence>
<comment type="caution">
    <text evidence="4">The sequence shown here is derived from an EMBL/GenBank/DDBJ whole genome shotgun (WGS) entry which is preliminary data.</text>
</comment>
<organism evidence="4 5">
    <name type="scientific">Hibiscus syriacus</name>
    <name type="common">Rose of Sharon</name>
    <dbReference type="NCBI Taxonomy" id="106335"/>
    <lineage>
        <taxon>Eukaryota</taxon>
        <taxon>Viridiplantae</taxon>
        <taxon>Streptophyta</taxon>
        <taxon>Embryophyta</taxon>
        <taxon>Tracheophyta</taxon>
        <taxon>Spermatophyta</taxon>
        <taxon>Magnoliopsida</taxon>
        <taxon>eudicotyledons</taxon>
        <taxon>Gunneridae</taxon>
        <taxon>Pentapetalae</taxon>
        <taxon>rosids</taxon>
        <taxon>malvids</taxon>
        <taxon>Malvales</taxon>
        <taxon>Malvaceae</taxon>
        <taxon>Malvoideae</taxon>
        <taxon>Hibiscus</taxon>
    </lineage>
</organism>
<dbReference type="Proteomes" id="UP000436088">
    <property type="component" value="Unassembled WGS sequence"/>
</dbReference>
<dbReference type="AlphaFoldDB" id="A0A6A3CXQ9"/>
<dbReference type="PANTHER" id="PTHR47344">
    <property type="entry name" value="RING ZINC FINGER PROTEIN-RELATED"/>
    <property type="match status" value="1"/>
</dbReference>
<dbReference type="Gene3D" id="1.25.40.10">
    <property type="entry name" value="Tetratricopeptide repeat domain"/>
    <property type="match status" value="1"/>
</dbReference>
<dbReference type="InterPro" id="IPR011990">
    <property type="entry name" value="TPR-like_helical_dom_sf"/>
</dbReference>
<dbReference type="PANTHER" id="PTHR47344:SF1">
    <property type="entry name" value="RING ZINC FINGER PROTEIN-RELATED"/>
    <property type="match status" value="1"/>
</dbReference>
<dbReference type="EMBL" id="VEPZ02000116">
    <property type="protein sequence ID" value="KAE8733297.1"/>
    <property type="molecule type" value="Genomic_DNA"/>
</dbReference>
<dbReference type="NCBIfam" id="TIGR00756">
    <property type="entry name" value="PPR"/>
    <property type="match status" value="2"/>
</dbReference>
<evidence type="ECO:0000256" key="3">
    <source>
        <dbReference type="SAM" id="Coils"/>
    </source>
</evidence>
<feature type="repeat" description="PPR" evidence="2">
    <location>
        <begin position="1"/>
        <end position="34"/>
    </location>
</feature>
<accession>A0A6A3CXQ9</accession>
<evidence type="ECO:0000313" key="5">
    <source>
        <dbReference type="Proteomes" id="UP000436088"/>
    </source>
</evidence>
<dbReference type="PROSITE" id="PS51375">
    <property type="entry name" value="PPR"/>
    <property type="match status" value="1"/>
</dbReference>
<name>A0A6A3CXQ9_HIBSY</name>
<dbReference type="Pfam" id="PF12854">
    <property type="entry name" value="PPR_1"/>
    <property type="match status" value="1"/>
</dbReference>
<feature type="coiled-coil region" evidence="3">
    <location>
        <begin position="149"/>
        <end position="183"/>
    </location>
</feature>
<evidence type="ECO:0000256" key="2">
    <source>
        <dbReference type="PROSITE-ProRule" id="PRU00708"/>
    </source>
</evidence>
<proteinExistence type="predicted"/>